<evidence type="ECO:0000259" key="7">
    <source>
        <dbReference type="Pfam" id="PF01478"/>
    </source>
</evidence>
<gene>
    <name evidence="8" type="ORF">SAMN02982931_04449</name>
</gene>
<feature type="transmembrane region" description="Helical" evidence="6">
    <location>
        <begin position="61"/>
        <end position="83"/>
    </location>
</feature>
<accession>A0A1G6EFF7</accession>
<evidence type="ECO:0000256" key="6">
    <source>
        <dbReference type="SAM" id="Phobius"/>
    </source>
</evidence>
<evidence type="ECO:0000256" key="3">
    <source>
        <dbReference type="ARBA" id="ARBA00022692"/>
    </source>
</evidence>
<evidence type="ECO:0000313" key="8">
    <source>
        <dbReference type="EMBL" id="SDB56153.1"/>
    </source>
</evidence>
<feature type="domain" description="Prepilin type IV endopeptidase peptidase" evidence="7">
    <location>
        <begin position="13"/>
        <end position="116"/>
    </location>
</feature>
<name>A0A1G6EFF7_9HYPH</name>
<dbReference type="STRING" id="665467.SAMN02982931_04449"/>
<evidence type="ECO:0000256" key="4">
    <source>
        <dbReference type="ARBA" id="ARBA00022989"/>
    </source>
</evidence>
<comment type="subcellular location">
    <subcellularLocation>
        <location evidence="1">Cell membrane</location>
        <topology evidence="1">Multi-pass membrane protein</topology>
    </subcellularLocation>
</comment>
<dbReference type="PANTHER" id="PTHR36506:SF1">
    <property type="entry name" value="PREFLAGELLIN PEPTIDASE"/>
    <property type="match status" value="1"/>
</dbReference>
<organism evidence="8 9">
    <name type="scientific">Bauldia litoralis</name>
    <dbReference type="NCBI Taxonomy" id="665467"/>
    <lineage>
        <taxon>Bacteria</taxon>
        <taxon>Pseudomonadati</taxon>
        <taxon>Pseudomonadota</taxon>
        <taxon>Alphaproteobacteria</taxon>
        <taxon>Hyphomicrobiales</taxon>
        <taxon>Kaistiaceae</taxon>
        <taxon>Bauldia</taxon>
    </lineage>
</organism>
<dbReference type="RefSeq" id="WP_090880447.1">
    <property type="nucleotide sequence ID" value="NZ_FMXQ01000012.1"/>
</dbReference>
<keyword evidence="9" id="KW-1185">Reference proteome</keyword>
<dbReference type="OrthoDB" id="5329005at2"/>
<evidence type="ECO:0000256" key="1">
    <source>
        <dbReference type="ARBA" id="ARBA00004651"/>
    </source>
</evidence>
<dbReference type="PANTHER" id="PTHR36506">
    <property type="entry name" value="PREFLAGELLIN PEPTIDASE"/>
    <property type="match status" value="1"/>
</dbReference>
<dbReference type="Pfam" id="PF01478">
    <property type="entry name" value="Peptidase_A24"/>
    <property type="match status" value="1"/>
</dbReference>
<dbReference type="EMBL" id="FMXQ01000012">
    <property type="protein sequence ID" value="SDB56153.1"/>
    <property type="molecule type" value="Genomic_DNA"/>
</dbReference>
<dbReference type="Gene3D" id="1.20.120.1220">
    <property type="match status" value="1"/>
</dbReference>
<dbReference type="AlphaFoldDB" id="A0A1G6EFF7"/>
<dbReference type="GO" id="GO:0004190">
    <property type="term" value="F:aspartic-type endopeptidase activity"/>
    <property type="evidence" value="ECO:0007669"/>
    <property type="project" value="InterPro"/>
</dbReference>
<evidence type="ECO:0000313" key="9">
    <source>
        <dbReference type="Proteomes" id="UP000199071"/>
    </source>
</evidence>
<protein>
    <submittedName>
        <fullName evidence="8">Prepilin peptidase CpaA</fullName>
    </submittedName>
</protein>
<keyword evidence="3 6" id="KW-0812">Transmembrane</keyword>
<proteinExistence type="predicted"/>
<feature type="transmembrane region" description="Helical" evidence="6">
    <location>
        <begin position="146"/>
        <end position="165"/>
    </location>
</feature>
<reference evidence="8 9" key="1">
    <citation type="submission" date="2016-10" db="EMBL/GenBank/DDBJ databases">
        <authorList>
            <person name="de Groot N.N."/>
        </authorList>
    </citation>
    <scope>NUCLEOTIDE SEQUENCE [LARGE SCALE GENOMIC DNA]</scope>
    <source>
        <strain evidence="8 9">ATCC 35022</strain>
    </source>
</reference>
<dbReference type="InterPro" id="IPR052218">
    <property type="entry name" value="Preflagellin_Peptidase"/>
</dbReference>
<sequence length="171" mass="18124">MFQTALQQILFVLFPIGMAYSAAADLLTMTISNRISLALVAIFLPLAPLTGMDWQTFGMHWAAGGAVLAVSFTFFAFGWIGGGDAKLSAAIALWLGWGNTLEFVSLAAVFGGLLTLVILSFRGAVLPAAVVRQPWIARLHDEKAGVPYGVALAAAALAIYPHTIWVKMVTG</sequence>
<dbReference type="GO" id="GO:0005886">
    <property type="term" value="C:plasma membrane"/>
    <property type="evidence" value="ECO:0007669"/>
    <property type="project" value="UniProtKB-SubCell"/>
</dbReference>
<dbReference type="InterPro" id="IPR000045">
    <property type="entry name" value="Prepilin_IV_endopep_pep"/>
</dbReference>
<keyword evidence="5 6" id="KW-0472">Membrane</keyword>
<keyword evidence="2" id="KW-1003">Cell membrane</keyword>
<feature type="transmembrane region" description="Helical" evidence="6">
    <location>
        <begin position="103"/>
        <end position="125"/>
    </location>
</feature>
<keyword evidence="4 6" id="KW-1133">Transmembrane helix</keyword>
<evidence type="ECO:0000256" key="2">
    <source>
        <dbReference type="ARBA" id="ARBA00022475"/>
    </source>
</evidence>
<dbReference type="Proteomes" id="UP000199071">
    <property type="component" value="Unassembled WGS sequence"/>
</dbReference>
<evidence type="ECO:0000256" key="5">
    <source>
        <dbReference type="ARBA" id="ARBA00023136"/>
    </source>
</evidence>
<feature type="transmembrane region" description="Helical" evidence="6">
    <location>
        <begin position="31"/>
        <end position="49"/>
    </location>
</feature>